<dbReference type="VEuPathDB" id="FungiDB:TRICI_006840"/>
<organism evidence="1 2">
    <name type="scientific">Trichomonascus ciferrii</name>
    <dbReference type="NCBI Taxonomy" id="44093"/>
    <lineage>
        <taxon>Eukaryota</taxon>
        <taxon>Fungi</taxon>
        <taxon>Dikarya</taxon>
        <taxon>Ascomycota</taxon>
        <taxon>Saccharomycotina</taxon>
        <taxon>Dipodascomycetes</taxon>
        <taxon>Dipodascales</taxon>
        <taxon>Trichomonascaceae</taxon>
        <taxon>Trichomonascus</taxon>
        <taxon>Trichomonascus ciferrii complex</taxon>
    </lineage>
</organism>
<protein>
    <submittedName>
        <fullName evidence="1">Uncharacterized protein</fullName>
    </submittedName>
</protein>
<gene>
    <name evidence="1" type="ORF">TRICI_006840</name>
</gene>
<name>A0A642UCN3_9ASCO</name>
<evidence type="ECO:0000313" key="1">
    <source>
        <dbReference type="EMBL" id="KAA8896755.1"/>
    </source>
</evidence>
<proteinExistence type="predicted"/>
<sequence length="73" mass="8084">MELGTVARKPTQNNNGRTGFLRADDEFVILESITDAGKFSGVRRVHGNHDPKDVANLAELVPPIQCVRVNFNH</sequence>
<comment type="caution">
    <text evidence="1">The sequence shown here is derived from an EMBL/GenBank/DDBJ whole genome shotgun (WGS) entry which is preliminary data.</text>
</comment>
<dbReference type="EMBL" id="SWFS01000575">
    <property type="protein sequence ID" value="KAA8896755.1"/>
    <property type="molecule type" value="Genomic_DNA"/>
</dbReference>
<keyword evidence="2" id="KW-1185">Reference proteome</keyword>
<accession>A0A642UCN3</accession>
<dbReference type="Proteomes" id="UP000761534">
    <property type="component" value="Unassembled WGS sequence"/>
</dbReference>
<dbReference type="AlphaFoldDB" id="A0A642UCN3"/>
<evidence type="ECO:0000313" key="2">
    <source>
        <dbReference type="Proteomes" id="UP000761534"/>
    </source>
</evidence>
<reference evidence="1" key="1">
    <citation type="journal article" date="2019" name="G3 (Bethesda)">
        <title>Genome Assemblies of Two Rare Opportunistic Yeast Pathogens: Diutina rugosa (syn. Candida rugosa) and Trichomonascus ciferrii (syn. Candida ciferrii).</title>
        <authorList>
            <person name="Mixao V."/>
            <person name="Saus E."/>
            <person name="Hansen A.P."/>
            <person name="Lass-Florl C."/>
            <person name="Gabaldon T."/>
        </authorList>
    </citation>
    <scope>NUCLEOTIDE SEQUENCE</scope>
    <source>
        <strain evidence="1">CBS 4856</strain>
    </source>
</reference>